<sequence>MVNGGVNINNILAVAEDKEIFNEVLSTIRRITDIKIISVTDSELNELSAGKSSPELIYDAIIFCESVKNKETDQLINNIKELYPNIPLILLTEENGENYREKELLRNIDLYIEYKSGNEKETDFPARRIINFLRAVSNKREKEYKINVSHILNLMPGFSCIIKQDMSIYLANDEFIRIFGEPENYTYFELTECLNGDYDNCPVHEVLKTKKEQSSRWLSDDGRIYSVHDTIIKGPADEEMVIESGIDITKRVNAEEKIKAVSEKLKEQINIINKSPVIIYLQDVEDPRNIELISDNISQFGYSPDDFRSGNLNYKSLIHPDDLPVISNKIKKNITSGNDDFILNYRIYDANNNIRFIEDHVFTKYDNNGKLTHLQGIIIDITENKISEDTIRKFKKVSDNANYGIAIADLNGRLTYTNRWFADLHGYSPDELTGKPIKFLHSEEHIGYVNALLDQLKEKGHFEDKEVWHRHKSGRIFPTRMNANVISDKNNNPLYLSTTLSDITEEKEKEKIIRDNEEKIRLKLESILSPDYDIKDEELRNIINTEEIQSLMDDFHRITDIGIAILDTKGNILIAAGWQDICTKFHRIHPETQKNCNESDLELTTDIKPGEIRQYKCKNNLWDISTPIYIAGRHMGNMYLGQFFYEDEIPDYSVFEKQAETYGFDRTKYLAALEKVPRLKREKIRNIMSFYKKFALMVSRLSYSNIKLARILIEHKETEKRLQLSEEKYRSYIDRSPEGIFVADEQGSFIEVNKAACETLGYTEDELLTMSVQELVIEEKSGKSPEYFEKLKNRNQYIHEINLKRKDGSACPVILSTTALPDRKYLAFSTDITDRKESEYKIYQLNRLLDAIRNINRLIVSVKNKENLIEKTCRILTDNGGYNNAWIILFDENKNVINWAHSNPDKSNYPFKEYIEGGNIPKCAEKAIESDEITVKSETHENCGECPLSDNPKQIKRLTKSLKYRNKLFGVISISIPDDKTPDDEEYNLFSEVSGDLGFALYSIELEEERLIQKTEILEINRRLTVAYGELEENEEELRQSYNEILESKNKLLESENRLLNIINFLPDATFAVDKKGRVITWNKAMERMTGTPASEIIGKNNSEYSIKVYGRRRPLLIDLILNEKLRDKSRYPLLYKEGDKLVAENYVPYLAEGKGAYLWFTASPLYDSDKNVVGAIESIRDISEVKSAEEKIVQTSFQLSERVKELTALKEISDLMIRKPDEDEFFYAVANIIKNAMQYPESTGVSIEKGGKRYQTEGYYKSDIAIENDFYSDNIKEGEITVCYLNHSPDGYSGEFLNEEKNLLEIICERIGNYIDRKNAEINLKNSEERFRELFNNMSSGVAIYGVTDKGEDFIFKDINKASEEIDAIERDKIINRSIYDVFPGVEEFGLIDRLKKVWSTGKPEHYQLGEYRDERIHGWRENFIYRLPSGEVVSVYNDLTEKKKAEDALKEREQKYHELFNNINEAVFLHKIEQDNTLGNFVEVNDVACRRLGYSRDELLKLSIKAINTKSINKNEPVIINALKKNEQISFEAEHKRKDGSAFPVHVKARMIELGGQYYIISLARDITEEKEARIRENNALKQIEKNIAQLAILNDEIRNPLTIIVGLADLGEEKFKDKILDQSMQINDIITRLDRGWLESAKIRDYLTKHHGIISENGKNKKSDD</sequence>
<proteinExistence type="predicted"/>
<feature type="domain" description="PAS" evidence="7">
    <location>
        <begin position="390"/>
        <end position="459"/>
    </location>
</feature>
<dbReference type="InterPro" id="IPR013767">
    <property type="entry name" value="PAS_fold"/>
</dbReference>
<dbReference type="InterPro" id="IPR000014">
    <property type="entry name" value="PAS"/>
</dbReference>
<dbReference type="InterPro" id="IPR001610">
    <property type="entry name" value="PAC"/>
</dbReference>
<accession>H1Z345</accession>
<dbReference type="Pfam" id="PF10114">
    <property type="entry name" value="PocR"/>
    <property type="match status" value="1"/>
</dbReference>
<feature type="domain" description="PAS" evidence="7">
    <location>
        <begin position="300"/>
        <end position="337"/>
    </location>
</feature>
<dbReference type="PROSITE" id="PS50112">
    <property type="entry name" value="PAS"/>
    <property type="match status" value="5"/>
</dbReference>
<feature type="domain" description="PAS" evidence="7">
    <location>
        <begin position="1454"/>
        <end position="1502"/>
    </location>
</feature>
<dbReference type="Pfam" id="PF13426">
    <property type="entry name" value="PAS_9"/>
    <property type="match status" value="3"/>
</dbReference>
<evidence type="ECO:0000256" key="3">
    <source>
        <dbReference type="ARBA" id="ARBA00022553"/>
    </source>
</evidence>
<dbReference type="PATRIC" id="fig|937775.9.peg.1679"/>
<feature type="domain" description="PAS" evidence="7">
    <location>
        <begin position="1055"/>
        <end position="1101"/>
    </location>
</feature>
<keyword evidence="10" id="KW-1185">Reference proteome</keyword>
<dbReference type="InterPro" id="IPR000700">
    <property type="entry name" value="PAS-assoc_C"/>
</dbReference>
<dbReference type="Pfam" id="PF08447">
    <property type="entry name" value="PAS_3"/>
    <property type="match status" value="1"/>
</dbReference>
<feature type="domain" description="PAS" evidence="7">
    <location>
        <begin position="725"/>
        <end position="795"/>
    </location>
</feature>
<dbReference type="PROSITE" id="PS50113">
    <property type="entry name" value="PAC"/>
    <property type="match status" value="4"/>
</dbReference>
<keyword evidence="4" id="KW-0808">Transferase</keyword>
<dbReference type="SMART" id="SM00086">
    <property type="entry name" value="PAC"/>
    <property type="match status" value="5"/>
</dbReference>
<dbReference type="GO" id="GO:0006355">
    <property type="term" value="P:regulation of DNA-templated transcription"/>
    <property type="evidence" value="ECO:0007669"/>
    <property type="project" value="InterPro"/>
</dbReference>
<name>H1Z345_9EURY</name>
<dbReference type="PANTHER" id="PTHR43304:SF1">
    <property type="entry name" value="PAC DOMAIN-CONTAINING PROTEIN"/>
    <property type="match status" value="1"/>
</dbReference>
<evidence type="ECO:0000256" key="2">
    <source>
        <dbReference type="ARBA" id="ARBA00012438"/>
    </source>
</evidence>
<dbReference type="SMART" id="SM00091">
    <property type="entry name" value="PAS"/>
    <property type="match status" value="7"/>
</dbReference>
<evidence type="ECO:0000256" key="6">
    <source>
        <dbReference type="SAM" id="Coils"/>
    </source>
</evidence>
<dbReference type="EC" id="2.7.13.3" evidence="2"/>
<dbReference type="NCBIfam" id="TIGR00229">
    <property type="entry name" value="sensory_box"/>
    <property type="match status" value="5"/>
</dbReference>
<reference evidence="9 10" key="1">
    <citation type="submission" date="2011-10" db="EMBL/GenBank/DDBJ databases">
        <title>The Improved High-Quality Draft genome of Methanoplanus limicola DSM 2279.</title>
        <authorList>
            <consortium name="US DOE Joint Genome Institute (JGI-PGF)"/>
            <person name="Lucas S."/>
            <person name="Copeland A."/>
            <person name="Lapidus A."/>
            <person name="Glavina del Rio T."/>
            <person name="Dalin E."/>
            <person name="Tice H."/>
            <person name="Bruce D."/>
            <person name="Goodwin L."/>
            <person name="Pitluck S."/>
            <person name="Peters L."/>
            <person name="Mikhailova N."/>
            <person name="Lu M."/>
            <person name="Kyrpides N."/>
            <person name="Mavromatis K."/>
            <person name="Ivanova N."/>
            <person name="Markowitz V."/>
            <person name="Cheng J.-F."/>
            <person name="Hugenholtz P."/>
            <person name="Woyke T."/>
            <person name="Wu D."/>
            <person name="Wirth R."/>
            <person name="Brambilla E.-M."/>
            <person name="Klenk H.-P."/>
            <person name="Eisen J.A."/>
        </authorList>
    </citation>
    <scope>NUCLEOTIDE SEQUENCE [LARGE SCALE GENOMIC DNA]</scope>
    <source>
        <strain evidence="9 10">DSM 2279</strain>
    </source>
</reference>
<dbReference type="InterPro" id="IPR003661">
    <property type="entry name" value="HisK_dim/P_dom"/>
</dbReference>
<evidence type="ECO:0000256" key="5">
    <source>
        <dbReference type="ARBA" id="ARBA00022777"/>
    </source>
</evidence>
<evidence type="ECO:0000259" key="8">
    <source>
        <dbReference type="PROSITE" id="PS50113"/>
    </source>
</evidence>
<feature type="domain" description="PAC" evidence="8">
    <location>
        <begin position="341"/>
        <end position="393"/>
    </location>
</feature>
<keyword evidence="3" id="KW-0597">Phosphoprotein</keyword>
<dbReference type="RefSeq" id="WP_004077340.1">
    <property type="nucleotide sequence ID" value="NZ_CM001436.1"/>
</dbReference>
<dbReference type="InterPro" id="IPR035965">
    <property type="entry name" value="PAS-like_dom_sf"/>
</dbReference>
<dbReference type="SMART" id="SM00388">
    <property type="entry name" value="HisKA"/>
    <property type="match status" value="1"/>
</dbReference>
<dbReference type="HOGENOM" id="CLU_241892_0_0_2"/>
<dbReference type="InParanoid" id="H1Z345"/>
<dbReference type="EMBL" id="CM001436">
    <property type="protein sequence ID" value="EHQ35585.1"/>
    <property type="molecule type" value="Genomic_DNA"/>
</dbReference>
<evidence type="ECO:0000313" key="9">
    <source>
        <dbReference type="EMBL" id="EHQ35585.1"/>
    </source>
</evidence>
<protein>
    <recommendedName>
        <fullName evidence="2">histidine kinase</fullName>
        <ecNumber evidence="2">2.7.13.3</ecNumber>
    </recommendedName>
</protein>
<comment type="catalytic activity">
    <reaction evidence="1">
        <text>ATP + protein L-histidine = ADP + protein N-phospho-L-histidine.</text>
        <dbReference type="EC" id="2.7.13.3"/>
    </reaction>
</comment>
<dbReference type="Proteomes" id="UP000005741">
    <property type="component" value="Chromosome"/>
</dbReference>
<evidence type="ECO:0000313" key="10">
    <source>
        <dbReference type="Proteomes" id="UP000005741"/>
    </source>
</evidence>
<dbReference type="InterPro" id="IPR029016">
    <property type="entry name" value="GAF-like_dom_sf"/>
</dbReference>
<dbReference type="Gene3D" id="3.30.450.40">
    <property type="match status" value="1"/>
</dbReference>
<dbReference type="SUPFAM" id="SSF55785">
    <property type="entry name" value="PYP-like sensor domain (PAS domain)"/>
    <property type="match status" value="6"/>
</dbReference>
<feature type="domain" description="PAC" evidence="8">
    <location>
        <begin position="1145"/>
        <end position="1195"/>
    </location>
</feature>
<dbReference type="SUPFAM" id="SSF55781">
    <property type="entry name" value="GAF domain-like"/>
    <property type="match status" value="1"/>
</dbReference>
<evidence type="ECO:0000256" key="1">
    <source>
        <dbReference type="ARBA" id="ARBA00000085"/>
    </source>
</evidence>
<feature type="domain" description="PAC" evidence="8">
    <location>
        <begin position="463"/>
        <end position="515"/>
    </location>
</feature>
<dbReference type="Pfam" id="PF00989">
    <property type="entry name" value="PAS"/>
    <property type="match status" value="1"/>
</dbReference>
<dbReference type="STRING" id="937775.Metlim_1482"/>
<dbReference type="Gene3D" id="3.30.450.20">
    <property type="entry name" value="PAS domain"/>
    <property type="match status" value="7"/>
</dbReference>
<dbReference type="InterPro" id="IPR013655">
    <property type="entry name" value="PAS_fold_3"/>
</dbReference>
<dbReference type="GO" id="GO:0000155">
    <property type="term" value="F:phosphorelay sensor kinase activity"/>
    <property type="evidence" value="ECO:0007669"/>
    <property type="project" value="InterPro"/>
</dbReference>
<dbReference type="CDD" id="cd00130">
    <property type="entry name" value="PAS"/>
    <property type="match status" value="5"/>
</dbReference>
<feature type="domain" description="PAC" evidence="8">
    <location>
        <begin position="1531"/>
        <end position="1581"/>
    </location>
</feature>
<organism evidence="9 10">
    <name type="scientific">Methanoplanus limicola DSM 2279</name>
    <dbReference type="NCBI Taxonomy" id="937775"/>
    <lineage>
        <taxon>Archaea</taxon>
        <taxon>Methanobacteriati</taxon>
        <taxon>Methanobacteriota</taxon>
        <taxon>Stenosarchaea group</taxon>
        <taxon>Methanomicrobia</taxon>
        <taxon>Methanomicrobiales</taxon>
        <taxon>Methanomicrobiaceae</taxon>
        <taxon>Methanoplanus</taxon>
    </lineage>
</organism>
<gene>
    <name evidence="9" type="ORF">Metlim_1482</name>
</gene>
<evidence type="ECO:0000259" key="7">
    <source>
        <dbReference type="PROSITE" id="PS50112"/>
    </source>
</evidence>
<dbReference type="PANTHER" id="PTHR43304">
    <property type="entry name" value="PHYTOCHROME-LIKE PROTEIN CPH1"/>
    <property type="match status" value="1"/>
</dbReference>
<dbReference type="OrthoDB" id="106933at2157"/>
<feature type="coiled-coil region" evidence="6">
    <location>
        <begin position="1021"/>
        <end position="1051"/>
    </location>
</feature>
<dbReference type="InterPro" id="IPR052162">
    <property type="entry name" value="Sensor_kinase/Photoreceptor"/>
</dbReference>
<keyword evidence="5" id="KW-0418">Kinase</keyword>
<dbReference type="InterPro" id="IPR018771">
    <property type="entry name" value="PocR_dom"/>
</dbReference>
<evidence type="ECO:0000256" key="4">
    <source>
        <dbReference type="ARBA" id="ARBA00022679"/>
    </source>
</evidence>
<keyword evidence="6" id="KW-0175">Coiled coil</keyword>
<feature type="coiled-coil region" evidence="6">
    <location>
        <begin position="708"/>
        <end position="735"/>
    </location>
</feature>